<evidence type="ECO:0000256" key="3">
    <source>
        <dbReference type="ARBA" id="ARBA00022989"/>
    </source>
</evidence>
<evidence type="ECO:0000256" key="4">
    <source>
        <dbReference type="ARBA" id="ARBA00023136"/>
    </source>
</evidence>
<dbReference type="PANTHER" id="PTHR19229:SF250">
    <property type="entry name" value="ABC TRANSPORTER DOMAIN-CONTAINING PROTEIN-RELATED"/>
    <property type="match status" value="1"/>
</dbReference>
<reference evidence="7 8" key="1">
    <citation type="journal article" date="2023" name="Arcadia Sci">
        <title>De novo assembly of a long-read Amblyomma americanum tick genome.</title>
        <authorList>
            <person name="Chou S."/>
            <person name="Poskanzer K.E."/>
            <person name="Rollins M."/>
            <person name="Thuy-Boun P.S."/>
        </authorList>
    </citation>
    <scope>NUCLEOTIDE SEQUENCE [LARGE SCALE GENOMIC DNA]</scope>
    <source>
        <strain evidence="7">F_SG_1</strain>
        <tissue evidence="7">Salivary glands</tissue>
    </source>
</reference>
<feature type="transmembrane region" description="Helical" evidence="5">
    <location>
        <begin position="354"/>
        <end position="372"/>
    </location>
</feature>
<keyword evidence="3 5" id="KW-1133">Transmembrane helix</keyword>
<keyword evidence="8" id="KW-1185">Reference proteome</keyword>
<dbReference type="Pfam" id="PF12698">
    <property type="entry name" value="ABC2_membrane_3"/>
    <property type="match status" value="1"/>
</dbReference>
<evidence type="ECO:0000256" key="5">
    <source>
        <dbReference type="SAM" id="Phobius"/>
    </source>
</evidence>
<evidence type="ECO:0000259" key="6">
    <source>
        <dbReference type="Pfam" id="PF12698"/>
    </source>
</evidence>
<feature type="non-terminal residue" evidence="7">
    <location>
        <position position="391"/>
    </location>
</feature>
<proteinExistence type="predicted"/>
<evidence type="ECO:0000256" key="1">
    <source>
        <dbReference type="ARBA" id="ARBA00004141"/>
    </source>
</evidence>
<gene>
    <name evidence="7" type="ORF">V5799_025857</name>
</gene>
<accession>A0AAQ4E827</accession>
<feature type="transmembrane region" description="Helical" evidence="5">
    <location>
        <begin position="159"/>
        <end position="179"/>
    </location>
</feature>
<dbReference type="GO" id="GO:0140359">
    <property type="term" value="F:ABC-type transporter activity"/>
    <property type="evidence" value="ECO:0007669"/>
    <property type="project" value="InterPro"/>
</dbReference>
<dbReference type="PANTHER" id="PTHR19229">
    <property type="entry name" value="ATP-BINDING CASSETTE TRANSPORTER SUBFAMILY A ABCA"/>
    <property type="match status" value="1"/>
</dbReference>
<protein>
    <recommendedName>
        <fullName evidence="6">ABC-2 type transporter transmembrane domain-containing protein</fullName>
    </recommendedName>
</protein>
<feature type="domain" description="ABC-2 type transporter transmembrane" evidence="6">
    <location>
        <begin position="165"/>
        <end position="289"/>
    </location>
</feature>
<evidence type="ECO:0000313" key="8">
    <source>
        <dbReference type="Proteomes" id="UP001321473"/>
    </source>
</evidence>
<comment type="subcellular location">
    <subcellularLocation>
        <location evidence="1">Membrane</location>
        <topology evidence="1">Multi-pass membrane protein</topology>
    </subcellularLocation>
</comment>
<sequence>MEGAGCCGQLGLVAWRQVWLVRVRRHYLRTLLELVCMLVVLSSVWEESVAPYRAHPNKEQFFDSADAIEFWGRPNESWSHGSIAFAPSEPFFADLIGTVCKKLGDQWRLLLPLQFFIESTFINMTAVSMKKQFNTTVELIRFPYPRLFYGSEDRTLSNVVLRFGIGFFVPFCVLVVKLVQEKRVGTKEILRRAGLSDVSYWLGHFLETGFVISCAILLMFVPLFVLHNDHDMAFLEHVNPSLFMALLLLFGTLTILHAMLLSIFLWGPGVAFAAAVVYWFVLGLFPYGLLQNMFGLGYYLVPRTSKLVSALSPVMYLHWCFRVIERFEKYGAWLTWKNTFDSATTLDNVSVGELSLLSLSSALVMVGLIWYLDNIVPWGYGVPKPFYFFFS</sequence>
<dbReference type="EMBL" id="JARKHS020020424">
    <property type="protein sequence ID" value="KAK8770899.1"/>
    <property type="molecule type" value="Genomic_DNA"/>
</dbReference>
<feature type="transmembrane region" description="Helical" evidence="5">
    <location>
        <begin position="237"/>
        <end position="256"/>
    </location>
</feature>
<feature type="transmembrane region" description="Helical" evidence="5">
    <location>
        <begin position="263"/>
        <end position="287"/>
    </location>
</feature>
<dbReference type="GO" id="GO:0005319">
    <property type="term" value="F:lipid transporter activity"/>
    <property type="evidence" value="ECO:0007669"/>
    <property type="project" value="TreeGrafter"/>
</dbReference>
<evidence type="ECO:0000256" key="2">
    <source>
        <dbReference type="ARBA" id="ARBA00022692"/>
    </source>
</evidence>
<feature type="transmembrane region" description="Helical" evidence="5">
    <location>
        <begin position="200"/>
        <end position="225"/>
    </location>
</feature>
<evidence type="ECO:0000313" key="7">
    <source>
        <dbReference type="EMBL" id="KAK8770899.1"/>
    </source>
</evidence>
<dbReference type="Proteomes" id="UP001321473">
    <property type="component" value="Unassembled WGS sequence"/>
</dbReference>
<keyword evidence="4 5" id="KW-0472">Membrane</keyword>
<dbReference type="InterPro" id="IPR013525">
    <property type="entry name" value="ABC2_TM"/>
</dbReference>
<name>A0AAQ4E827_AMBAM</name>
<keyword evidence="2 5" id="KW-0812">Transmembrane</keyword>
<dbReference type="AlphaFoldDB" id="A0AAQ4E827"/>
<comment type="caution">
    <text evidence="7">The sequence shown here is derived from an EMBL/GenBank/DDBJ whole genome shotgun (WGS) entry which is preliminary data.</text>
</comment>
<dbReference type="InterPro" id="IPR026082">
    <property type="entry name" value="ABCA"/>
</dbReference>
<dbReference type="GO" id="GO:0016020">
    <property type="term" value="C:membrane"/>
    <property type="evidence" value="ECO:0007669"/>
    <property type="project" value="UniProtKB-SubCell"/>
</dbReference>
<organism evidence="7 8">
    <name type="scientific">Amblyomma americanum</name>
    <name type="common">Lone star tick</name>
    <dbReference type="NCBI Taxonomy" id="6943"/>
    <lineage>
        <taxon>Eukaryota</taxon>
        <taxon>Metazoa</taxon>
        <taxon>Ecdysozoa</taxon>
        <taxon>Arthropoda</taxon>
        <taxon>Chelicerata</taxon>
        <taxon>Arachnida</taxon>
        <taxon>Acari</taxon>
        <taxon>Parasitiformes</taxon>
        <taxon>Ixodida</taxon>
        <taxon>Ixodoidea</taxon>
        <taxon>Ixodidae</taxon>
        <taxon>Amblyomminae</taxon>
        <taxon>Amblyomma</taxon>
    </lineage>
</organism>